<protein>
    <submittedName>
        <fullName evidence="1">Uncharacterized protein</fullName>
    </submittedName>
</protein>
<evidence type="ECO:0000313" key="1">
    <source>
        <dbReference type="EMBL" id="KFZ32185.1"/>
    </source>
</evidence>
<organism evidence="1">
    <name type="scientific">Anoxybacillus flavithermus</name>
    <dbReference type="NCBI Taxonomy" id="33934"/>
    <lineage>
        <taxon>Bacteria</taxon>
        <taxon>Bacillati</taxon>
        <taxon>Bacillota</taxon>
        <taxon>Bacilli</taxon>
        <taxon>Bacillales</taxon>
        <taxon>Anoxybacillaceae</taxon>
        <taxon>Anoxybacillus</taxon>
    </lineage>
</organism>
<name>A0A094IWX2_9BACL</name>
<gene>
    <name evidence="1" type="ORF">JS44_15280</name>
</gene>
<comment type="caution">
    <text evidence="1">The sequence shown here is derived from an EMBL/GenBank/DDBJ whole genome shotgun (WGS) entry which is preliminary data.</text>
</comment>
<accession>A0A094IWX2</accession>
<proteinExistence type="predicted"/>
<sequence>MLFLKRLNDVFVETAERIEREEGEDYGWYDRDEHQFFVPEKHVGAIFNPNPKTLEQSLTKRLNYLKMKTLRSKGY</sequence>
<reference evidence="1" key="1">
    <citation type="submission" date="2014-08" db="EMBL/GenBank/DDBJ databases">
        <title>Fullgenome sequencing of Anoxybacillus sp.25 isolate from Garga hot-spring Russia.</title>
        <authorList>
            <person name="Rozanov A.S."/>
            <person name="Kotenko A.V."/>
            <person name="Malup T.K."/>
            <person name="Peltek S.E."/>
        </authorList>
    </citation>
    <scope>NUCLEOTIDE SEQUENCE [LARGE SCALE GENOMIC DNA]</scope>
    <source>
        <strain evidence="1">25</strain>
    </source>
</reference>
<dbReference type="EMBL" id="JPZO01000143">
    <property type="protein sequence ID" value="KFZ32185.1"/>
    <property type="molecule type" value="Genomic_DNA"/>
</dbReference>
<dbReference type="AlphaFoldDB" id="A0A094IWX2"/>